<reference evidence="2" key="1">
    <citation type="submission" date="2022-01" db="EMBL/GenBank/DDBJ databases">
        <title>Genome-Based Taxonomic Classification of the Phylum Actinobacteria.</title>
        <authorList>
            <person name="Gao Y."/>
        </authorList>
    </citation>
    <scope>NUCLEOTIDE SEQUENCE</scope>
    <source>
        <strain evidence="2">KLBMP 8922</strain>
    </source>
</reference>
<evidence type="ECO:0000313" key="2">
    <source>
        <dbReference type="EMBL" id="MCF2526711.1"/>
    </source>
</evidence>
<comment type="caution">
    <text evidence="2">The sequence shown here is derived from an EMBL/GenBank/DDBJ whole genome shotgun (WGS) entry which is preliminary data.</text>
</comment>
<dbReference type="RefSeq" id="WP_235050849.1">
    <property type="nucleotide sequence ID" value="NZ_JAKFHA010000002.1"/>
</dbReference>
<dbReference type="GO" id="GO:0004672">
    <property type="term" value="F:protein kinase activity"/>
    <property type="evidence" value="ECO:0007669"/>
    <property type="project" value="InterPro"/>
</dbReference>
<dbReference type="EMBL" id="JAKFHA010000002">
    <property type="protein sequence ID" value="MCF2526711.1"/>
    <property type="molecule type" value="Genomic_DNA"/>
</dbReference>
<dbReference type="SUPFAM" id="SSF56112">
    <property type="entry name" value="Protein kinase-like (PK-like)"/>
    <property type="match status" value="1"/>
</dbReference>
<dbReference type="AlphaFoldDB" id="A0AA41TYR9"/>
<dbReference type="GO" id="GO:0005524">
    <property type="term" value="F:ATP binding"/>
    <property type="evidence" value="ECO:0007669"/>
    <property type="project" value="InterPro"/>
</dbReference>
<dbReference type="Proteomes" id="UP001165378">
    <property type="component" value="Unassembled WGS sequence"/>
</dbReference>
<sequence length="278" mass="29711">MDLLDQLHAQFGRVGSAVPVSDRGGTQVWRVDTAGGVVAVKLDTDGGRAAAELAVLRMLAWPALAGWGESEGRAWLATRWVAGQTTTDVWSAVRQSTSHHPQVRRRTLLATLDLCEAVARLHRAGWLHGDLRPEHCLHARGGVRLIGLSHAVGPAADTPYRSSGEPGADGAEDLDLVAPELCAAALRGEPARPSPASEVYALAAMIRKCWTGASPLDYDGAEPAAERRRRLIADGLPLRAVPDRCAWPALDARLATALRHDPDARPRVAQLARMIGSL</sequence>
<evidence type="ECO:0000313" key="3">
    <source>
        <dbReference type="Proteomes" id="UP001165378"/>
    </source>
</evidence>
<dbReference type="Gene3D" id="1.10.510.10">
    <property type="entry name" value="Transferase(Phosphotransferase) domain 1"/>
    <property type="match status" value="1"/>
</dbReference>
<dbReference type="Pfam" id="PF06293">
    <property type="entry name" value="Kdo"/>
    <property type="match status" value="1"/>
</dbReference>
<keyword evidence="3" id="KW-1185">Reference proteome</keyword>
<dbReference type="InterPro" id="IPR011009">
    <property type="entry name" value="Kinase-like_dom_sf"/>
</dbReference>
<feature type="domain" description="Protein kinase" evidence="1">
    <location>
        <begin position="1"/>
        <end position="278"/>
    </location>
</feature>
<proteinExistence type="predicted"/>
<dbReference type="PROSITE" id="PS50011">
    <property type="entry name" value="PROTEIN_KINASE_DOM"/>
    <property type="match status" value="1"/>
</dbReference>
<name>A0AA41TYR9_9ACTN</name>
<evidence type="ECO:0000259" key="1">
    <source>
        <dbReference type="PROSITE" id="PS50011"/>
    </source>
</evidence>
<accession>A0AA41TYR9</accession>
<organism evidence="2 3">
    <name type="scientific">Yinghuangia soli</name>
    <dbReference type="NCBI Taxonomy" id="2908204"/>
    <lineage>
        <taxon>Bacteria</taxon>
        <taxon>Bacillati</taxon>
        <taxon>Actinomycetota</taxon>
        <taxon>Actinomycetes</taxon>
        <taxon>Kitasatosporales</taxon>
        <taxon>Streptomycetaceae</taxon>
        <taxon>Yinghuangia</taxon>
    </lineage>
</organism>
<gene>
    <name evidence="2" type="ORF">LZ495_05680</name>
</gene>
<dbReference type="InterPro" id="IPR000719">
    <property type="entry name" value="Prot_kinase_dom"/>
</dbReference>
<protein>
    <recommendedName>
        <fullName evidence="1">Protein kinase domain-containing protein</fullName>
    </recommendedName>
</protein>